<proteinExistence type="predicted"/>
<dbReference type="EMBL" id="MGDB01000123">
    <property type="protein sequence ID" value="OGL39285.1"/>
    <property type="molecule type" value="Genomic_DNA"/>
</dbReference>
<dbReference type="Proteomes" id="UP000178526">
    <property type="component" value="Unassembled WGS sequence"/>
</dbReference>
<evidence type="ECO:0000259" key="1">
    <source>
        <dbReference type="Pfam" id="PF04126"/>
    </source>
</evidence>
<dbReference type="AlphaFoldDB" id="A0A1F7RCK4"/>
<evidence type="ECO:0000313" key="2">
    <source>
        <dbReference type="EMBL" id="OGL39285.1"/>
    </source>
</evidence>
<accession>A0A1F7RCK4</accession>
<dbReference type="InterPro" id="IPR029000">
    <property type="entry name" value="Cyclophilin-like_dom_sf"/>
</dbReference>
<name>A0A1F7RCK4_9BACT</name>
<dbReference type="SUPFAM" id="SSF50891">
    <property type="entry name" value="Cyclophilin-like"/>
    <property type="match status" value="1"/>
</dbReference>
<feature type="domain" description="Cyclophilin TM1367-like" evidence="1">
    <location>
        <begin position="5"/>
        <end position="122"/>
    </location>
</feature>
<comment type="caution">
    <text evidence="2">The sequence shown here is derived from an EMBL/GenBank/DDBJ whole genome shotgun (WGS) entry which is preliminary data.</text>
</comment>
<evidence type="ECO:0000313" key="3">
    <source>
        <dbReference type="Proteomes" id="UP000178526"/>
    </source>
</evidence>
<organism evidence="2 3">
    <name type="scientific">Candidatus Schekmanbacteria bacterium GWA2_38_11</name>
    <dbReference type="NCBI Taxonomy" id="1817876"/>
    <lineage>
        <taxon>Bacteria</taxon>
        <taxon>Candidatus Schekmaniibacteriota</taxon>
    </lineage>
</organism>
<dbReference type="InterPro" id="IPR025658">
    <property type="entry name" value="Cyclophilin_TM1367"/>
</dbReference>
<sequence>MAKIIKIKTSGIVVEAKLNDSRTSKLIWEALPIIAKVETWGDEIYFTIPVISDLDETAKEFVEEGDLGYWPIGKAFCIFFGPTPITKGNKIKPASSVNIIGKVKRDPKVFKKAKDGDEIRIERED</sequence>
<gene>
    <name evidence="2" type="ORF">A2042_07340</name>
</gene>
<reference evidence="2 3" key="1">
    <citation type="journal article" date="2016" name="Nat. Commun.">
        <title>Thousands of microbial genomes shed light on interconnected biogeochemical processes in an aquifer system.</title>
        <authorList>
            <person name="Anantharaman K."/>
            <person name="Brown C.T."/>
            <person name="Hug L.A."/>
            <person name="Sharon I."/>
            <person name="Castelle C.J."/>
            <person name="Probst A.J."/>
            <person name="Thomas B.C."/>
            <person name="Singh A."/>
            <person name="Wilkins M.J."/>
            <person name="Karaoz U."/>
            <person name="Brodie E.L."/>
            <person name="Williams K.H."/>
            <person name="Hubbard S.S."/>
            <person name="Banfield J.F."/>
        </authorList>
    </citation>
    <scope>NUCLEOTIDE SEQUENCE [LARGE SCALE GENOMIC DNA]</scope>
</reference>
<dbReference type="Pfam" id="PF04126">
    <property type="entry name" value="Cyclophil_like"/>
    <property type="match status" value="1"/>
</dbReference>
<dbReference type="Gene3D" id="2.40.100.20">
    <property type="match status" value="1"/>
</dbReference>
<protein>
    <recommendedName>
        <fullName evidence="1">Cyclophilin TM1367-like domain-containing protein</fullName>
    </recommendedName>
</protein>